<dbReference type="Proteomes" id="UP000305202">
    <property type="component" value="Unassembled WGS sequence"/>
</dbReference>
<protein>
    <submittedName>
        <fullName evidence="1">DUF968 domain-containing protein</fullName>
    </submittedName>
</protein>
<organism evidence="1 2">
    <name type="scientific">Martelella alba</name>
    <dbReference type="NCBI Taxonomy" id="2590451"/>
    <lineage>
        <taxon>Bacteria</taxon>
        <taxon>Pseudomonadati</taxon>
        <taxon>Pseudomonadota</taxon>
        <taxon>Alphaproteobacteria</taxon>
        <taxon>Hyphomicrobiales</taxon>
        <taxon>Aurantimonadaceae</taxon>
        <taxon>Martelella</taxon>
    </lineage>
</organism>
<keyword evidence="2" id="KW-1185">Reference proteome</keyword>
<gene>
    <name evidence="1" type="ORF">FCN80_10260</name>
</gene>
<comment type="caution">
    <text evidence="1">The sequence shown here is derived from an EMBL/GenBank/DDBJ whole genome shotgun (WGS) entry which is preliminary data.</text>
</comment>
<dbReference type="Pfam" id="PF16786">
    <property type="entry name" value="RecA_dep_nuc"/>
    <property type="match status" value="1"/>
</dbReference>
<proteinExistence type="predicted"/>
<accession>A0ABY2SL63</accession>
<reference evidence="1 2" key="1">
    <citation type="submission" date="2019-04" db="EMBL/GenBank/DDBJ databases">
        <authorList>
            <person name="Li M."/>
            <person name="Gao C."/>
        </authorList>
    </citation>
    <scope>NUCLEOTIDE SEQUENCE [LARGE SCALE GENOMIC DNA]</scope>
    <source>
        <strain evidence="1 2">BGMRC 2031</strain>
    </source>
</reference>
<dbReference type="RefSeq" id="WP_136990067.1">
    <property type="nucleotide sequence ID" value="NZ_SZPQ01000013.1"/>
</dbReference>
<dbReference type="InterPro" id="IPR031875">
    <property type="entry name" value="RecA_dep_nuc"/>
</dbReference>
<evidence type="ECO:0000313" key="1">
    <source>
        <dbReference type="EMBL" id="TKI06394.1"/>
    </source>
</evidence>
<evidence type="ECO:0000313" key="2">
    <source>
        <dbReference type="Proteomes" id="UP000305202"/>
    </source>
</evidence>
<dbReference type="Gene3D" id="3.30.40.190">
    <property type="match status" value="1"/>
</dbReference>
<sequence length="98" mass="10987">MTKRAESLHMARVADMGCIVCKNVFNVHSLAEIHHLRTGQGAGQRASNYQVIPLCPQHHRLGGYGVAIHAGQKEWERRYGTELELLAQVEQLLELENA</sequence>
<name>A0ABY2SL63_9HYPH</name>
<dbReference type="EMBL" id="SZPQ01000013">
    <property type="protein sequence ID" value="TKI06394.1"/>
    <property type="molecule type" value="Genomic_DNA"/>
</dbReference>